<evidence type="ECO:0000313" key="1">
    <source>
        <dbReference type="EMBL" id="GET20822.1"/>
    </source>
</evidence>
<keyword evidence="2" id="KW-1185">Reference proteome</keyword>
<dbReference type="InterPro" id="IPR016024">
    <property type="entry name" value="ARM-type_fold"/>
</dbReference>
<dbReference type="EMBL" id="BLAU01000001">
    <property type="protein sequence ID" value="GET20822.1"/>
    <property type="molecule type" value="Genomic_DNA"/>
</dbReference>
<evidence type="ECO:0008006" key="3">
    <source>
        <dbReference type="Google" id="ProtNLM"/>
    </source>
</evidence>
<evidence type="ECO:0000313" key="2">
    <source>
        <dbReference type="Proteomes" id="UP000396862"/>
    </source>
</evidence>
<dbReference type="SUPFAM" id="SSF48371">
    <property type="entry name" value="ARM repeat"/>
    <property type="match status" value="1"/>
</dbReference>
<gene>
    <name evidence="1" type="ORF">JCM18694_10680</name>
</gene>
<comment type="caution">
    <text evidence="1">The sequence shown here is derived from an EMBL/GenBank/DDBJ whole genome shotgun (WGS) entry which is preliminary data.</text>
</comment>
<name>A0ABQ0ZH86_9BACT</name>
<proteinExistence type="predicted"/>
<dbReference type="Proteomes" id="UP000396862">
    <property type="component" value="Unassembled WGS sequence"/>
</dbReference>
<protein>
    <recommendedName>
        <fullName evidence="3">HEAT repeat domain-containing protein</fullName>
    </recommendedName>
</protein>
<accession>A0ABQ0ZH86</accession>
<reference evidence="1 2" key="1">
    <citation type="submission" date="2019-10" db="EMBL/GenBank/DDBJ databases">
        <title>Prolixibacter strains distinguished by the presence of nitrate reductase genes were adept at nitrate-dependent anaerobic corrosion of metallic iron and carbon steel.</title>
        <authorList>
            <person name="Iino T."/>
            <person name="Shono N."/>
            <person name="Ito K."/>
            <person name="Nakamura R."/>
            <person name="Sueoka K."/>
            <person name="Harayama S."/>
            <person name="Ohkuma M."/>
        </authorList>
    </citation>
    <scope>NUCLEOTIDE SEQUENCE [LARGE SCALE GENOMIC DNA]</scope>
    <source>
        <strain evidence="1 2">MIC1-1</strain>
    </source>
</reference>
<organism evidence="1 2">
    <name type="scientific">Prolixibacter denitrificans</name>
    <dbReference type="NCBI Taxonomy" id="1541063"/>
    <lineage>
        <taxon>Bacteria</taxon>
        <taxon>Pseudomonadati</taxon>
        <taxon>Bacteroidota</taxon>
        <taxon>Bacteroidia</taxon>
        <taxon>Marinilabiliales</taxon>
        <taxon>Prolixibacteraceae</taxon>
        <taxon>Prolixibacter</taxon>
    </lineage>
</organism>
<sequence>MFGKKSKTSDMESPEEMIELLRGGFVNFGGSQSGFWHEALHSNAALFNRCLEAAFSDELPTAWRACYLIDNTTEKYPELLEPHIEKFCERLPSLSNSSQKRHFARMLTRCVIPEEWLGTVVNTCFEWLYSQEPAAVKVHCMQIIFHAGKKEPDLLQELKAIIEEQWEMESKGFRSRGGKLLAAIEDQRKMNGNS</sequence>